<evidence type="ECO:0000259" key="12">
    <source>
        <dbReference type="PROSITE" id="PS51456"/>
    </source>
</evidence>
<keyword evidence="5 10" id="KW-0175">Coiled coil</keyword>
<dbReference type="FunFam" id="3.40.850.10:FF:000089">
    <property type="entry name" value="Myosin VC"/>
    <property type="match status" value="1"/>
</dbReference>
<dbReference type="PANTHER" id="PTHR13140:SF313">
    <property type="entry name" value="UNCONVENTIONAL MYOSIN-VC"/>
    <property type="match status" value="1"/>
</dbReference>
<dbReference type="SUPFAM" id="SSF52540">
    <property type="entry name" value="P-loop containing nucleoside triphosphate hydrolases"/>
    <property type="match status" value="2"/>
</dbReference>
<dbReference type="InterPro" id="IPR000048">
    <property type="entry name" value="IQ_motif_EF-hand-BS"/>
</dbReference>
<dbReference type="Pfam" id="PF01843">
    <property type="entry name" value="DIL"/>
    <property type="match status" value="1"/>
</dbReference>
<dbReference type="CDD" id="cd15476">
    <property type="entry name" value="Myo5c_CBD"/>
    <property type="match status" value="1"/>
</dbReference>
<feature type="coiled-coil region" evidence="10">
    <location>
        <begin position="882"/>
        <end position="951"/>
    </location>
</feature>
<accession>A0A3B5BCV0</accession>
<evidence type="ECO:0000256" key="8">
    <source>
        <dbReference type="ARBA" id="ARBA00023203"/>
    </source>
</evidence>
<dbReference type="FunFam" id="3.30.70.1590:FF:000005">
    <property type="entry name" value="unconventional myosin-Vc"/>
    <property type="match status" value="1"/>
</dbReference>
<dbReference type="FunFam" id="1.20.58.530:FF:000002">
    <property type="entry name" value="Class V myosin"/>
    <property type="match status" value="1"/>
</dbReference>
<keyword evidence="3 9" id="KW-0547">Nucleotide-binding</keyword>
<name>A0A3B5BCV0_9TELE</name>
<dbReference type="GO" id="GO:0016459">
    <property type="term" value="C:myosin complex"/>
    <property type="evidence" value="ECO:0007669"/>
    <property type="project" value="UniProtKB-KW"/>
</dbReference>
<dbReference type="InterPro" id="IPR002710">
    <property type="entry name" value="Dilute_dom"/>
</dbReference>
<dbReference type="GO" id="GO:0000146">
    <property type="term" value="F:microfilament motor activity"/>
    <property type="evidence" value="ECO:0007669"/>
    <property type="project" value="TreeGrafter"/>
</dbReference>
<protein>
    <submittedName>
        <fullName evidence="13">Myosin VC</fullName>
    </submittedName>
</protein>
<dbReference type="GO" id="GO:0005524">
    <property type="term" value="F:ATP binding"/>
    <property type="evidence" value="ECO:0007669"/>
    <property type="project" value="UniProtKB-UniRule"/>
</dbReference>
<feature type="coiled-coil region" evidence="10">
    <location>
        <begin position="979"/>
        <end position="1065"/>
    </location>
</feature>
<dbReference type="InterPro" id="IPR036103">
    <property type="entry name" value="MYSc_Myo5"/>
</dbReference>
<feature type="coiled-coil region" evidence="10">
    <location>
        <begin position="1124"/>
        <end position="1199"/>
    </location>
</feature>
<evidence type="ECO:0000256" key="7">
    <source>
        <dbReference type="ARBA" id="ARBA00023175"/>
    </source>
</evidence>
<evidence type="ECO:0000256" key="9">
    <source>
        <dbReference type="PROSITE-ProRule" id="PRU00782"/>
    </source>
</evidence>
<dbReference type="FunFam" id="1.10.10.820:FF:000001">
    <property type="entry name" value="Myosin heavy chain"/>
    <property type="match status" value="1"/>
</dbReference>
<dbReference type="PROSITE" id="PS51456">
    <property type="entry name" value="MYOSIN_MOTOR"/>
    <property type="match status" value="1"/>
</dbReference>
<feature type="coiled-coil region" evidence="10">
    <location>
        <begin position="1230"/>
        <end position="1257"/>
    </location>
</feature>
<dbReference type="STRING" id="144197.ENSSPAP00000030781"/>
<keyword evidence="2" id="KW-0677">Repeat</keyword>
<dbReference type="PROSITE" id="PS51126">
    <property type="entry name" value="DILUTE"/>
    <property type="match status" value="1"/>
</dbReference>
<dbReference type="SMART" id="SM01132">
    <property type="entry name" value="DIL"/>
    <property type="match status" value="1"/>
</dbReference>
<evidence type="ECO:0000256" key="3">
    <source>
        <dbReference type="ARBA" id="ARBA00022741"/>
    </source>
</evidence>
<dbReference type="PANTHER" id="PTHR13140">
    <property type="entry name" value="MYOSIN"/>
    <property type="match status" value="1"/>
</dbReference>
<gene>
    <name evidence="13" type="primary">MYO5C</name>
</gene>
<sequence>MAVLELYTQYNRVWIPDAEQVWKSAEILRDFHSGDNVLELLLEDGTEHCFPIDPSKPQLPPLRNPDILVGENDLTALSYLHEPAVLHNLKVRFVESRIIYTYCGIILVAVNPYKQLPLYGDAIIHAYSGQNMGDMDPHIFAVAEEAYKQMARNHKNQSIIVSGESGAGKTVSARYAMRYFAVVSKSGSQTRVEDKVLASNPITEAIGNAKTTRNDNSSRFGKYTEISFDRRYRIIGANMRTYLLEKSRVVFQADNERNYHIFYQMCSSANLPEFKNLRLSTADKFRYTCMGGDTTIEGVDDKKDMGETRRTFSLLGLKEDFQLEVFRVLAAILHLGNVEIRSSGDERSSPSDPHLAVFCELLGVSAEGLVRWLCHRRIVLVAETVVKPMPMERAVNARDALAKQIYAHLFDCIINRINAALKVPGKQHAFIGVLDIYGFETFDINSFEQFCINYANEKLQQQFNLHVFKLEQEEYMKEDIPWTLIDFYDNQPVIDLIEAKMGILDLLDEECLFPQGTDQSWLQKLYNYLDANPLFEKPRLSNEAFVIQHFADKVEYQCRGFLEKNRDALYEELVDLMRGSEFPFLAHFFQEEEQNTASSKTVKVRPARPSVKPANKQLRTSVGDKFRSSLSLLMETLNATTPHYVRCIKPNDEKLPFEYDSRRVVQQLRACGVLETIRISAQSYPSRWTYIEFYSRYSILMSHLEADLSDKKQTCKNVLQRLIQDSNQYKFGRTKIFFRAGQVAYLEKLRLDRLRGACVTIQKHVRGWSQRRKYLAMRQAAIILQQYIRGKRTIRKTVSAATLKKGWAAVVIQRHWRGYRMRQIYHVVRLASITIQAFTRGWMARKRYKKMMKEHKALVLQKYARAWLARRRFQTMRRLVLNVQLSYRVQQLRKKVDEQNKENRGLMERLTSLANSHSQTVDRLQGMEAQLEKSSNQKASLEAREKKAKEDASLVSLESHDSYMYYPDFDELFLGRIAENNIDIQRQDHESEVETLKEEIKRLKEERVNLQRKIEEGEQLNGDLQEQVIQLTKHVKVIPELRRDLNNLQNQKNSMDRKMKQQSEQAKTKMSEITKQLLGGVVEEEVLLGLTPDDPERIYEAEDLLVVFEGLQKATRSTFLLEQKESYETQVKGLTLKMDHLQNENSKLQNLFQEKSNVNESIRQEVSRLSSENSVIPELKLQISELQRQKQELEGLVEETWCVHIQRVAVRVYEFTSCLYERQQETLLLFQDFEEMLDQRDRLIKKLQNQIKSLEASQKGNYLGMLEYKREDEPRLIQNIILDLKPKGVVVNMIPGLPAYILFMCVRHADYLNDEVKLKSLMSAVIGGIKKVIMSHHKDFELLSFWLSNTYQLLNCLKQYSGEEEFLKQSTPRQKKNCLQNFDLSEHRQILSDLAIHIYHQFITIMEKDLTPAIVPGMLEHESLQGISSMKPTGFRKRSSSVYEDSETHTISSILQQLTVFHSTMNHHGMDQGLVKQAIKQLFFLVGAITLNNIMLRKDMCSCRKGMQIRCNISYLEEWLKEKELQSSNAIDTLRPLSQAAWLLQVNKSTDDDAKEIAEKCTELNTVQIVKILNSYTPIDDFEKRVSSSFVRKVQALLQDHEGSTQLMLDTDYRFQVMFPFCSSSQALELLQVPNSLHLDFLNRM</sequence>
<dbReference type="SMART" id="SM00242">
    <property type="entry name" value="MYSc"/>
    <property type="match status" value="1"/>
</dbReference>
<proteinExistence type="inferred from homology"/>
<keyword evidence="4 9" id="KW-0067">ATP-binding</keyword>
<dbReference type="PROSITE" id="PS50096">
    <property type="entry name" value="IQ"/>
    <property type="match status" value="4"/>
</dbReference>
<dbReference type="Gene3D" id="3.40.850.10">
    <property type="entry name" value="Kinesin motor domain"/>
    <property type="match status" value="1"/>
</dbReference>
<dbReference type="InterPro" id="IPR001609">
    <property type="entry name" value="Myosin_head_motor_dom-like"/>
</dbReference>
<dbReference type="SMART" id="SM00015">
    <property type="entry name" value="IQ"/>
    <property type="match status" value="6"/>
</dbReference>
<feature type="region of interest" description="Actin-binding" evidence="9">
    <location>
        <begin position="630"/>
        <end position="652"/>
    </location>
</feature>
<keyword evidence="6 9" id="KW-0518">Myosin</keyword>
<dbReference type="InterPro" id="IPR037991">
    <property type="entry name" value="Myo5c_CBD"/>
</dbReference>
<dbReference type="Pfam" id="PF00612">
    <property type="entry name" value="IQ"/>
    <property type="match status" value="4"/>
</dbReference>
<evidence type="ECO:0000256" key="10">
    <source>
        <dbReference type="SAM" id="Coils"/>
    </source>
</evidence>
<evidence type="ECO:0000256" key="1">
    <source>
        <dbReference type="ARBA" id="ARBA00008314"/>
    </source>
</evidence>
<comment type="similarity">
    <text evidence="1 9">Belongs to the TRAFAC class myosin-kinesin ATPase superfamily. Myosin family.</text>
</comment>
<evidence type="ECO:0000256" key="4">
    <source>
        <dbReference type="ARBA" id="ARBA00022840"/>
    </source>
</evidence>
<dbReference type="Gene3D" id="1.20.120.720">
    <property type="entry name" value="Myosin VI head, motor domain, U50 subdomain"/>
    <property type="match status" value="1"/>
</dbReference>
<keyword evidence="8 9" id="KW-0009">Actin-binding</keyword>
<keyword evidence="7 9" id="KW-0505">Motor protein</keyword>
<evidence type="ECO:0000256" key="2">
    <source>
        <dbReference type="ARBA" id="ARBA00022737"/>
    </source>
</evidence>
<dbReference type="Gene3D" id="1.20.5.190">
    <property type="match status" value="2"/>
</dbReference>
<dbReference type="CDD" id="cd01380">
    <property type="entry name" value="MYSc_Myo5"/>
    <property type="match status" value="1"/>
</dbReference>
<dbReference type="Pfam" id="PF00063">
    <property type="entry name" value="Myosin_head"/>
    <property type="match status" value="1"/>
</dbReference>
<dbReference type="Gene3D" id="3.30.70.1590">
    <property type="match status" value="1"/>
</dbReference>
<dbReference type="PRINTS" id="PR00193">
    <property type="entry name" value="MYOSINHEAVY"/>
</dbReference>
<dbReference type="Ensembl" id="ENSSPAT00000031278.1">
    <property type="protein sequence ID" value="ENSSPAP00000030781.1"/>
    <property type="gene ID" value="ENSSPAG00000023075.1"/>
</dbReference>
<organism evidence="13">
    <name type="scientific">Stegastes partitus</name>
    <name type="common">bicolor damselfish</name>
    <dbReference type="NCBI Taxonomy" id="144197"/>
    <lineage>
        <taxon>Eukaryota</taxon>
        <taxon>Metazoa</taxon>
        <taxon>Chordata</taxon>
        <taxon>Craniata</taxon>
        <taxon>Vertebrata</taxon>
        <taxon>Euteleostomi</taxon>
        <taxon>Actinopterygii</taxon>
        <taxon>Neopterygii</taxon>
        <taxon>Teleostei</taxon>
        <taxon>Neoteleostei</taxon>
        <taxon>Acanthomorphata</taxon>
        <taxon>Ovalentaria</taxon>
        <taxon>Pomacentridae</taxon>
        <taxon>Stegastes</taxon>
    </lineage>
</organism>
<evidence type="ECO:0000256" key="5">
    <source>
        <dbReference type="ARBA" id="ARBA00023054"/>
    </source>
</evidence>
<dbReference type="GO" id="GO:0016020">
    <property type="term" value="C:membrane"/>
    <property type="evidence" value="ECO:0007669"/>
    <property type="project" value="TreeGrafter"/>
</dbReference>
<evidence type="ECO:0000259" key="11">
    <source>
        <dbReference type="PROSITE" id="PS51126"/>
    </source>
</evidence>
<dbReference type="GO" id="GO:0007015">
    <property type="term" value="P:actin filament organization"/>
    <property type="evidence" value="ECO:0007669"/>
    <property type="project" value="TreeGrafter"/>
</dbReference>
<dbReference type="CDD" id="cd23767">
    <property type="entry name" value="IQCD"/>
    <property type="match status" value="1"/>
</dbReference>
<feature type="binding site" evidence="9">
    <location>
        <begin position="163"/>
        <end position="170"/>
    </location>
    <ligand>
        <name>ATP</name>
        <dbReference type="ChEBI" id="CHEBI:30616"/>
    </ligand>
</feature>
<feature type="domain" description="Dilute" evidence="11">
    <location>
        <begin position="1323"/>
        <end position="1600"/>
    </location>
</feature>
<dbReference type="InterPro" id="IPR027417">
    <property type="entry name" value="P-loop_NTPase"/>
</dbReference>
<evidence type="ECO:0000256" key="6">
    <source>
        <dbReference type="ARBA" id="ARBA00023123"/>
    </source>
</evidence>
<dbReference type="Gene3D" id="1.20.58.530">
    <property type="match status" value="1"/>
</dbReference>
<dbReference type="GeneTree" id="ENSGT00940000157971"/>
<evidence type="ECO:0000313" key="13">
    <source>
        <dbReference type="Ensembl" id="ENSSPAP00000030781.1"/>
    </source>
</evidence>
<dbReference type="InterPro" id="IPR036961">
    <property type="entry name" value="Kinesin_motor_dom_sf"/>
</dbReference>
<dbReference type="Gene3D" id="1.10.10.820">
    <property type="match status" value="1"/>
</dbReference>
<feature type="domain" description="Myosin motor" evidence="12">
    <location>
        <begin position="69"/>
        <end position="751"/>
    </location>
</feature>
<dbReference type="GO" id="GO:0005737">
    <property type="term" value="C:cytoplasm"/>
    <property type="evidence" value="ECO:0007669"/>
    <property type="project" value="TreeGrafter"/>
</dbReference>
<dbReference type="GO" id="GO:0051015">
    <property type="term" value="F:actin filament binding"/>
    <property type="evidence" value="ECO:0007669"/>
    <property type="project" value="TreeGrafter"/>
</dbReference>
<reference evidence="13" key="1">
    <citation type="submission" date="2023-09" db="UniProtKB">
        <authorList>
            <consortium name="Ensembl"/>
        </authorList>
    </citation>
    <scope>IDENTIFICATION</scope>
</reference>